<feature type="compositionally biased region" description="Basic and acidic residues" evidence="1">
    <location>
        <begin position="134"/>
        <end position="146"/>
    </location>
</feature>
<gene>
    <name evidence="2" type="ORF">EPA99_01205</name>
</gene>
<dbReference type="Pfam" id="PF20101">
    <property type="entry name" value="DUF6491"/>
    <property type="match status" value="1"/>
</dbReference>
<name>A0A4Q1JYM7_9GAMM</name>
<comment type="caution">
    <text evidence="2">The sequence shown here is derived from an EMBL/GenBank/DDBJ whole genome shotgun (WGS) entry which is preliminary data.</text>
</comment>
<dbReference type="RefSeq" id="WP_129469365.1">
    <property type="nucleotide sequence ID" value="NZ_SAWZ01000001.1"/>
</dbReference>
<dbReference type="OrthoDB" id="6047015at2"/>
<evidence type="ECO:0008006" key="4">
    <source>
        <dbReference type="Google" id="ProtNLM"/>
    </source>
</evidence>
<dbReference type="Proteomes" id="UP000289784">
    <property type="component" value="Unassembled WGS sequence"/>
</dbReference>
<evidence type="ECO:0000313" key="2">
    <source>
        <dbReference type="EMBL" id="RXR08473.1"/>
    </source>
</evidence>
<evidence type="ECO:0000256" key="1">
    <source>
        <dbReference type="SAM" id="MobiDB-lite"/>
    </source>
</evidence>
<proteinExistence type="predicted"/>
<dbReference type="AlphaFoldDB" id="A0A4Q1JYM7"/>
<dbReference type="InterPro" id="IPR045500">
    <property type="entry name" value="DUF6491"/>
</dbReference>
<reference evidence="2 3" key="1">
    <citation type="submission" date="2019-01" db="EMBL/GenBank/DDBJ databases">
        <title>Pseudoxanthomonas composti sp. nov., isolated from compost.</title>
        <authorList>
            <person name="Yang G."/>
        </authorList>
    </citation>
    <scope>NUCLEOTIDE SEQUENCE [LARGE SCALE GENOMIC DNA]</scope>
    <source>
        <strain evidence="2 3">GSS15</strain>
    </source>
</reference>
<dbReference type="PROSITE" id="PS51257">
    <property type="entry name" value="PROKAR_LIPOPROTEIN"/>
    <property type="match status" value="1"/>
</dbReference>
<sequence length="155" mass="16900">MGKWLIALGLAALAGCASDGLSRLEERALYLQHAGPPVDRFQLFGQLNGWNPLDDHTLVVQTRPNEAYLLQTTGPCQDLDWAPAIAITSLGSQVQARFDRINVLGGGTNVMRVACRIETIRPLDTKAIRAQRAELRKAETSERPAEDAAPTAPDR</sequence>
<dbReference type="EMBL" id="SAWZ01000001">
    <property type="protein sequence ID" value="RXR08473.1"/>
    <property type="molecule type" value="Genomic_DNA"/>
</dbReference>
<protein>
    <recommendedName>
        <fullName evidence="4">Lipoprotein</fullName>
    </recommendedName>
</protein>
<evidence type="ECO:0000313" key="3">
    <source>
        <dbReference type="Proteomes" id="UP000289784"/>
    </source>
</evidence>
<organism evidence="2 3">
    <name type="scientific">Pseudoxanthomonas composti</name>
    <dbReference type="NCBI Taxonomy" id="2137479"/>
    <lineage>
        <taxon>Bacteria</taxon>
        <taxon>Pseudomonadati</taxon>
        <taxon>Pseudomonadota</taxon>
        <taxon>Gammaproteobacteria</taxon>
        <taxon>Lysobacterales</taxon>
        <taxon>Lysobacteraceae</taxon>
        <taxon>Pseudoxanthomonas</taxon>
    </lineage>
</organism>
<keyword evidence="3" id="KW-1185">Reference proteome</keyword>
<feature type="region of interest" description="Disordered" evidence="1">
    <location>
        <begin position="134"/>
        <end position="155"/>
    </location>
</feature>
<accession>A0A4Q1JYM7</accession>